<dbReference type="EMBL" id="QTPM01000023">
    <property type="protein sequence ID" value="RQY90222.1"/>
    <property type="molecule type" value="Genomic_DNA"/>
</dbReference>
<dbReference type="SMART" id="SM00895">
    <property type="entry name" value="FCD"/>
    <property type="match status" value="1"/>
</dbReference>
<keyword evidence="3" id="KW-0804">Transcription</keyword>
<reference evidence="7 9" key="2">
    <citation type="submission" date="2018-08" db="EMBL/GenBank/DDBJ databases">
        <title>Comparative analysis of Burkholderia isolates from Puerto Rico.</title>
        <authorList>
            <person name="Hall C."/>
            <person name="Sahl J."/>
            <person name="Wagner D."/>
        </authorList>
    </citation>
    <scope>NUCLEOTIDE SEQUENCE [LARGE SCALE GENOMIC DNA]</scope>
    <source>
        <strain evidence="7 9">Bp8966</strain>
    </source>
</reference>
<dbReference type="SUPFAM" id="SSF46785">
    <property type="entry name" value="Winged helix' DNA-binding domain"/>
    <property type="match status" value="1"/>
</dbReference>
<evidence type="ECO:0000259" key="4">
    <source>
        <dbReference type="PROSITE" id="PS50949"/>
    </source>
</evidence>
<dbReference type="Proteomes" id="UP000281098">
    <property type="component" value="Unassembled WGS sequence"/>
</dbReference>
<dbReference type="RefSeq" id="WP_059563279.1">
    <property type="nucleotide sequence ID" value="NZ_CABVPM010000004.1"/>
</dbReference>
<dbReference type="InterPro" id="IPR008920">
    <property type="entry name" value="TF_FadR/GntR_C"/>
</dbReference>
<dbReference type="CDD" id="cd07377">
    <property type="entry name" value="WHTH_GntR"/>
    <property type="match status" value="1"/>
</dbReference>
<dbReference type="EMBL" id="VZOK01000006">
    <property type="protein sequence ID" value="KAB0640133.1"/>
    <property type="molecule type" value="Genomic_DNA"/>
</dbReference>
<dbReference type="PROSITE" id="PS50949">
    <property type="entry name" value="HTH_GNTR"/>
    <property type="match status" value="1"/>
</dbReference>
<dbReference type="GeneID" id="93056765"/>
<keyword evidence="2" id="KW-0238">DNA-binding</keyword>
<dbReference type="GO" id="GO:0003700">
    <property type="term" value="F:DNA-binding transcription factor activity"/>
    <property type="evidence" value="ECO:0007669"/>
    <property type="project" value="InterPro"/>
</dbReference>
<dbReference type="STRING" id="1503054.WT74_22880"/>
<evidence type="ECO:0000313" key="5">
    <source>
        <dbReference type="EMBL" id="KAB0640133.1"/>
    </source>
</evidence>
<dbReference type="Proteomes" id="UP000068603">
    <property type="component" value="Unassembled WGS sequence"/>
</dbReference>
<dbReference type="SUPFAM" id="SSF48008">
    <property type="entry name" value="GntR ligand-binding domain-like"/>
    <property type="match status" value="1"/>
</dbReference>
<sequence>MTGKTLTNAESAYEEIRARIFDGRLTPGQKISHRGLAGELGFGQMPVRSALHLLEAEGLVTVVGKSGTFVTSPTNDDLREIFEMRLALESTAAYLAARGGATDGLSEAADRMKRLLEADTGDIMVEQRIGWVFHQELFLAARNPRISTAYELLRVQTLALNELPRGDAETVRRGTIEHLRIYHAIVEKDCELARQHMWNHIVDGTPARIRLIRAQHE</sequence>
<evidence type="ECO:0000256" key="2">
    <source>
        <dbReference type="ARBA" id="ARBA00023125"/>
    </source>
</evidence>
<dbReference type="InterPro" id="IPR011711">
    <property type="entry name" value="GntR_C"/>
</dbReference>
<dbReference type="Pfam" id="PF00392">
    <property type="entry name" value="GntR"/>
    <property type="match status" value="1"/>
</dbReference>
<evidence type="ECO:0000313" key="6">
    <source>
        <dbReference type="EMBL" id="KWA58559.1"/>
    </source>
</evidence>
<dbReference type="EMBL" id="LPHB01000056">
    <property type="protein sequence ID" value="KWA58559.1"/>
    <property type="molecule type" value="Genomic_DNA"/>
</dbReference>
<keyword evidence="1" id="KW-0805">Transcription regulation</keyword>
<name>A0A108GNH7_9BURK</name>
<feature type="domain" description="HTH gntR-type" evidence="4">
    <location>
        <begin position="6"/>
        <end position="73"/>
    </location>
</feature>
<evidence type="ECO:0000313" key="8">
    <source>
        <dbReference type="Proteomes" id="UP000068603"/>
    </source>
</evidence>
<comment type="caution">
    <text evidence="6">The sequence shown here is derived from an EMBL/GenBank/DDBJ whole genome shotgun (WGS) entry which is preliminary data.</text>
</comment>
<dbReference type="KEGG" id="bstg:WT74_22880"/>
<dbReference type="Proteomes" id="UP000473470">
    <property type="component" value="Unassembled WGS sequence"/>
</dbReference>
<dbReference type="Gene3D" id="1.20.120.530">
    <property type="entry name" value="GntR ligand-binding domain-like"/>
    <property type="match status" value="1"/>
</dbReference>
<evidence type="ECO:0000313" key="9">
    <source>
        <dbReference type="Proteomes" id="UP000281098"/>
    </source>
</evidence>
<dbReference type="Gene3D" id="1.10.10.10">
    <property type="entry name" value="Winged helix-like DNA-binding domain superfamily/Winged helix DNA-binding domain"/>
    <property type="match status" value="1"/>
</dbReference>
<evidence type="ECO:0000313" key="10">
    <source>
        <dbReference type="Proteomes" id="UP000473470"/>
    </source>
</evidence>
<dbReference type="AlphaFoldDB" id="A0A108GNH7"/>
<reference evidence="5 10" key="3">
    <citation type="submission" date="2019-09" db="EMBL/GenBank/DDBJ databases">
        <title>Draft genome sequences of 48 bacterial type strains from the CCUG.</title>
        <authorList>
            <person name="Tunovic T."/>
            <person name="Pineiro-Iglesias B."/>
            <person name="Unosson C."/>
            <person name="Inganas E."/>
            <person name="Ohlen M."/>
            <person name="Cardew S."/>
            <person name="Jensie-Markopoulos S."/>
            <person name="Salva-Serra F."/>
            <person name="Jaen-Luchoro D."/>
            <person name="Karlsson R."/>
            <person name="Svensson-Stadler L."/>
            <person name="Chun J."/>
            <person name="Moore E."/>
        </authorList>
    </citation>
    <scope>NUCLEOTIDE SEQUENCE [LARGE SCALE GENOMIC DNA]</scope>
    <source>
        <strain evidence="5 10">CCUG 65686</strain>
    </source>
</reference>
<dbReference type="SMART" id="SM00345">
    <property type="entry name" value="HTH_GNTR"/>
    <property type="match status" value="1"/>
</dbReference>
<dbReference type="PANTHER" id="PTHR43537">
    <property type="entry name" value="TRANSCRIPTIONAL REGULATOR, GNTR FAMILY"/>
    <property type="match status" value="1"/>
</dbReference>
<organism evidence="6">
    <name type="scientific">Burkholderia stagnalis</name>
    <dbReference type="NCBI Taxonomy" id="1503054"/>
    <lineage>
        <taxon>Bacteria</taxon>
        <taxon>Pseudomonadati</taxon>
        <taxon>Pseudomonadota</taxon>
        <taxon>Betaproteobacteria</taxon>
        <taxon>Burkholderiales</taxon>
        <taxon>Burkholderiaceae</taxon>
        <taxon>Burkholderia</taxon>
        <taxon>Burkholderia cepacia complex</taxon>
    </lineage>
</organism>
<gene>
    <name evidence="7" type="ORF">DF017_19390</name>
    <name evidence="5" type="ORF">F7R25_05575</name>
    <name evidence="6" type="ORF">WT44_20495</name>
</gene>
<accession>A0A108GNH7</accession>
<proteinExistence type="predicted"/>
<protein>
    <submittedName>
        <fullName evidence="6">GntR family transcriptional regulator</fullName>
    </submittedName>
</protein>
<dbReference type="Pfam" id="PF07729">
    <property type="entry name" value="FCD"/>
    <property type="match status" value="1"/>
</dbReference>
<evidence type="ECO:0000256" key="1">
    <source>
        <dbReference type="ARBA" id="ARBA00023015"/>
    </source>
</evidence>
<evidence type="ECO:0000313" key="7">
    <source>
        <dbReference type="EMBL" id="RQY90222.1"/>
    </source>
</evidence>
<reference evidence="6 8" key="1">
    <citation type="submission" date="2015-11" db="EMBL/GenBank/DDBJ databases">
        <title>Expanding the genomic diversity of Burkholderia species for the development of highly accurate diagnostics.</title>
        <authorList>
            <person name="Sahl J."/>
            <person name="Keim P."/>
            <person name="Wagner D."/>
        </authorList>
    </citation>
    <scope>NUCLEOTIDE SEQUENCE [LARGE SCALE GENOMIC DNA]</scope>
    <source>
        <strain evidence="6 8">MSMB1960WGS</strain>
    </source>
</reference>
<dbReference type="InterPro" id="IPR036390">
    <property type="entry name" value="WH_DNA-bd_sf"/>
</dbReference>
<evidence type="ECO:0000256" key="3">
    <source>
        <dbReference type="ARBA" id="ARBA00023163"/>
    </source>
</evidence>
<dbReference type="InterPro" id="IPR036388">
    <property type="entry name" value="WH-like_DNA-bd_sf"/>
</dbReference>
<keyword evidence="9" id="KW-1185">Reference proteome</keyword>
<dbReference type="InterPro" id="IPR000524">
    <property type="entry name" value="Tscrpt_reg_HTH_GntR"/>
</dbReference>
<dbReference type="GO" id="GO:0003677">
    <property type="term" value="F:DNA binding"/>
    <property type="evidence" value="ECO:0007669"/>
    <property type="project" value="UniProtKB-KW"/>
</dbReference>
<dbReference type="PANTHER" id="PTHR43537:SF44">
    <property type="entry name" value="GNTR FAMILY REGULATORY PROTEIN"/>
    <property type="match status" value="1"/>
</dbReference>